<evidence type="ECO:0000313" key="2">
    <source>
        <dbReference type="EMBL" id="CAK0870407.1"/>
    </source>
</evidence>
<reference evidence="2" key="1">
    <citation type="submission" date="2023-10" db="EMBL/GenBank/DDBJ databases">
        <authorList>
            <person name="Chen Y."/>
            <person name="Shah S."/>
            <person name="Dougan E. K."/>
            <person name="Thang M."/>
            <person name="Chan C."/>
        </authorList>
    </citation>
    <scope>NUCLEOTIDE SEQUENCE [LARGE SCALE GENOMIC DNA]</scope>
</reference>
<feature type="non-terminal residue" evidence="2">
    <location>
        <position position="1"/>
    </location>
</feature>
<feature type="compositionally biased region" description="Basic and acidic residues" evidence="1">
    <location>
        <begin position="90"/>
        <end position="99"/>
    </location>
</feature>
<accession>A0ABN9VEH2</accession>
<evidence type="ECO:0000256" key="1">
    <source>
        <dbReference type="SAM" id="MobiDB-lite"/>
    </source>
</evidence>
<organism evidence="2 3">
    <name type="scientific">Prorocentrum cordatum</name>
    <dbReference type="NCBI Taxonomy" id="2364126"/>
    <lineage>
        <taxon>Eukaryota</taxon>
        <taxon>Sar</taxon>
        <taxon>Alveolata</taxon>
        <taxon>Dinophyceae</taxon>
        <taxon>Prorocentrales</taxon>
        <taxon>Prorocentraceae</taxon>
        <taxon>Prorocentrum</taxon>
    </lineage>
</organism>
<protein>
    <submittedName>
        <fullName evidence="2">Uncharacterized protein</fullName>
    </submittedName>
</protein>
<feature type="region of interest" description="Disordered" evidence="1">
    <location>
        <begin position="53"/>
        <end position="99"/>
    </location>
</feature>
<evidence type="ECO:0000313" key="3">
    <source>
        <dbReference type="Proteomes" id="UP001189429"/>
    </source>
</evidence>
<name>A0ABN9VEH2_9DINO</name>
<gene>
    <name evidence="2" type="ORF">PCOR1329_LOCUS56529</name>
</gene>
<dbReference type="EMBL" id="CAUYUJ010016958">
    <property type="protein sequence ID" value="CAK0870407.1"/>
    <property type="molecule type" value="Genomic_DNA"/>
</dbReference>
<feature type="compositionally biased region" description="Pro residues" evidence="1">
    <location>
        <begin position="53"/>
        <end position="66"/>
    </location>
</feature>
<keyword evidence="3" id="KW-1185">Reference proteome</keyword>
<proteinExistence type="predicted"/>
<comment type="caution">
    <text evidence="2">The sequence shown here is derived from an EMBL/GenBank/DDBJ whole genome shotgun (WGS) entry which is preliminary data.</text>
</comment>
<sequence>EFCPPPNIRTHCALSAKKDKGTDDLTLCRLPCRRHGRGGRARARLRGIAVAAPPPQGAVLPPPCPRGAPARAGPTAKGNATKQLGLSSYEGRESSRRKE</sequence>
<dbReference type="Proteomes" id="UP001189429">
    <property type="component" value="Unassembled WGS sequence"/>
</dbReference>